<dbReference type="Pfam" id="PF11300">
    <property type="entry name" value="DUF3102"/>
    <property type="match status" value="1"/>
</dbReference>
<dbReference type="EMBL" id="RQFU01000020">
    <property type="protein sequence ID" value="TGL17916.1"/>
    <property type="molecule type" value="Genomic_DNA"/>
</dbReference>
<protein>
    <submittedName>
        <fullName evidence="2">DUF3102 domain-containing protein</fullName>
    </submittedName>
</protein>
<comment type="caution">
    <text evidence="2">The sequence shown here is derived from an EMBL/GenBank/DDBJ whole genome shotgun (WGS) entry which is preliminary data.</text>
</comment>
<name>A0ABY2M137_9LEPT</name>
<dbReference type="InterPro" id="IPR021451">
    <property type="entry name" value="DUF3102"/>
</dbReference>
<accession>A0ABY2M137</accession>
<evidence type="ECO:0000313" key="2">
    <source>
        <dbReference type="EMBL" id="TGL17916.1"/>
    </source>
</evidence>
<organism evidence="2 3">
    <name type="scientific">Leptospira yanagawae</name>
    <dbReference type="NCBI Taxonomy" id="293069"/>
    <lineage>
        <taxon>Bacteria</taxon>
        <taxon>Pseudomonadati</taxon>
        <taxon>Spirochaetota</taxon>
        <taxon>Spirochaetia</taxon>
        <taxon>Leptospirales</taxon>
        <taxon>Leptospiraceae</taxon>
        <taxon>Leptospira</taxon>
    </lineage>
</organism>
<reference evidence="3" key="1">
    <citation type="journal article" date="2019" name="PLoS Negl. Trop. Dis.">
        <title>Revisiting the worldwide diversity of Leptospira species in the environment.</title>
        <authorList>
            <person name="Vincent A.T."/>
            <person name="Schiettekatte O."/>
            <person name="Bourhy P."/>
            <person name="Veyrier F.J."/>
            <person name="Picardeau M."/>
        </authorList>
    </citation>
    <scope>NUCLEOTIDE SEQUENCE [LARGE SCALE GENOMIC DNA]</scope>
    <source>
        <strain evidence="3">201800272</strain>
    </source>
</reference>
<gene>
    <name evidence="2" type="ORF">EHQ46_15785</name>
</gene>
<evidence type="ECO:0000256" key="1">
    <source>
        <dbReference type="SAM" id="MobiDB-lite"/>
    </source>
</evidence>
<proteinExistence type="predicted"/>
<evidence type="ECO:0000313" key="3">
    <source>
        <dbReference type="Proteomes" id="UP000298200"/>
    </source>
</evidence>
<feature type="compositionally biased region" description="Polar residues" evidence="1">
    <location>
        <begin position="15"/>
        <end position="25"/>
    </location>
</feature>
<feature type="region of interest" description="Disordered" evidence="1">
    <location>
        <begin position="1"/>
        <end position="26"/>
    </location>
</feature>
<dbReference type="RefSeq" id="WP_135636941.1">
    <property type="nucleotide sequence ID" value="NZ_RQFU01000020.1"/>
</dbReference>
<sequence>MSRFDSLGGKRPGSQKDNLPTSKSDQTVKRIIDLHESVLGGMKNVLQNAMALGEELSRIKEDLGHGNWIPWIEQNLPFSERSARNYISIFKNKELLNRQPIADLKSAIKFLSDGTQEEKEINPKENQDPKILYKRFRHGEKLSQKDKIILKEFLIIEKENIFAKAKKKVTEIENEIQSLK</sequence>
<keyword evidence="3" id="KW-1185">Reference proteome</keyword>
<dbReference type="Proteomes" id="UP000298200">
    <property type="component" value="Unassembled WGS sequence"/>
</dbReference>